<gene>
    <name evidence="1" type="ORF">Ahy_B02g058816</name>
</gene>
<keyword evidence="2" id="KW-1185">Reference proteome</keyword>
<dbReference type="AlphaFoldDB" id="A0A445AFH4"/>
<name>A0A445AFH4_ARAHY</name>
<dbReference type="EMBL" id="SDMP01000012">
    <property type="protein sequence ID" value="RYR25170.1"/>
    <property type="molecule type" value="Genomic_DNA"/>
</dbReference>
<proteinExistence type="predicted"/>
<evidence type="ECO:0000313" key="2">
    <source>
        <dbReference type="Proteomes" id="UP000289738"/>
    </source>
</evidence>
<comment type="caution">
    <text evidence="1">The sequence shown here is derived from an EMBL/GenBank/DDBJ whole genome shotgun (WGS) entry which is preliminary data.</text>
</comment>
<organism evidence="1 2">
    <name type="scientific">Arachis hypogaea</name>
    <name type="common">Peanut</name>
    <dbReference type="NCBI Taxonomy" id="3818"/>
    <lineage>
        <taxon>Eukaryota</taxon>
        <taxon>Viridiplantae</taxon>
        <taxon>Streptophyta</taxon>
        <taxon>Embryophyta</taxon>
        <taxon>Tracheophyta</taxon>
        <taxon>Spermatophyta</taxon>
        <taxon>Magnoliopsida</taxon>
        <taxon>eudicotyledons</taxon>
        <taxon>Gunneridae</taxon>
        <taxon>Pentapetalae</taxon>
        <taxon>rosids</taxon>
        <taxon>fabids</taxon>
        <taxon>Fabales</taxon>
        <taxon>Fabaceae</taxon>
        <taxon>Papilionoideae</taxon>
        <taxon>50 kb inversion clade</taxon>
        <taxon>dalbergioids sensu lato</taxon>
        <taxon>Dalbergieae</taxon>
        <taxon>Pterocarpus clade</taxon>
        <taxon>Arachis</taxon>
    </lineage>
</organism>
<reference evidence="1 2" key="1">
    <citation type="submission" date="2019-01" db="EMBL/GenBank/DDBJ databases">
        <title>Sequencing of cultivated peanut Arachis hypogaea provides insights into genome evolution and oil improvement.</title>
        <authorList>
            <person name="Chen X."/>
        </authorList>
    </citation>
    <scope>NUCLEOTIDE SEQUENCE [LARGE SCALE GENOMIC DNA]</scope>
    <source>
        <strain evidence="2">cv. Fuhuasheng</strain>
        <tissue evidence="1">Leaves</tissue>
    </source>
</reference>
<protein>
    <submittedName>
        <fullName evidence="1">Uncharacterized protein</fullName>
    </submittedName>
</protein>
<dbReference type="Proteomes" id="UP000289738">
    <property type="component" value="Chromosome B02"/>
</dbReference>
<evidence type="ECO:0000313" key="1">
    <source>
        <dbReference type="EMBL" id="RYR25170.1"/>
    </source>
</evidence>
<accession>A0A445AFH4</accession>
<sequence length="185" mass="21641">MGFLYCHSLNVLNVWDVKRILDQYIMKRWTREAREIIVHDSDEKVVQSDTRVDATARYKNICFKAIKLAAQSSDFEVTSNFVEQVIDEAYKKVDSFCRHNQDDDVSNILNAKEIVNSCSDGDALKRLLENVKGLKEKEGRKVEIFTLNPENQKLFCHFIHANTLLINYEIKLQHQMESSYNTKYK</sequence>